<keyword evidence="3" id="KW-1185">Reference proteome</keyword>
<evidence type="ECO:0000313" key="3">
    <source>
        <dbReference type="Proteomes" id="UP000023152"/>
    </source>
</evidence>
<organism evidence="2 3">
    <name type="scientific">Reticulomyxa filosa</name>
    <dbReference type="NCBI Taxonomy" id="46433"/>
    <lineage>
        <taxon>Eukaryota</taxon>
        <taxon>Sar</taxon>
        <taxon>Rhizaria</taxon>
        <taxon>Retaria</taxon>
        <taxon>Foraminifera</taxon>
        <taxon>Monothalamids</taxon>
        <taxon>Reticulomyxidae</taxon>
        <taxon>Reticulomyxa</taxon>
    </lineage>
</organism>
<evidence type="ECO:0008006" key="4">
    <source>
        <dbReference type="Google" id="ProtNLM"/>
    </source>
</evidence>
<gene>
    <name evidence="2" type="ORF">RFI_06188</name>
</gene>
<dbReference type="SUPFAM" id="SSF63380">
    <property type="entry name" value="Riboflavin synthase domain-like"/>
    <property type="match status" value="1"/>
</dbReference>
<dbReference type="InterPro" id="IPR017938">
    <property type="entry name" value="Riboflavin_synthase-like_b-brl"/>
</dbReference>
<feature type="transmembrane region" description="Helical" evidence="1">
    <location>
        <begin position="42"/>
        <end position="59"/>
    </location>
</feature>
<dbReference type="EMBL" id="ASPP01005227">
    <property type="protein sequence ID" value="ETO30930.1"/>
    <property type="molecule type" value="Genomic_DNA"/>
</dbReference>
<feature type="transmembrane region" description="Helical" evidence="1">
    <location>
        <begin position="109"/>
        <end position="128"/>
    </location>
</feature>
<reference evidence="2 3" key="1">
    <citation type="journal article" date="2013" name="Curr. Biol.">
        <title>The Genome of the Foraminiferan Reticulomyxa filosa.</title>
        <authorList>
            <person name="Glockner G."/>
            <person name="Hulsmann N."/>
            <person name="Schleicher M."/>
            <person name="Noegel A.A."/>
            <person name="Eichinger L."/>
            <person name="Gallinger C."/>
            <person name="Pawlowski J."/>
            <person name="Sierra R."/>
            <person name="Euteneuer U."/>
            <person name="Pillet L."/>
            <person name="Moustafa A."/>
            <person name="Platzer M."/>
            <person name="Groth M."/>
            <person name="Szafranski K."/>
            <person name="Schliwa M."/>
        </authorList>
    </citation>
    <scope>NUCLEOTIDE SEQUENCE [LARGE SCALE GENOMIC DNA]</scope>
</reference>
<protein>
    <recommendedName>
        <fullName evidence="4">FAD-binding FR-type domain-containing protein</fullName>
    </recommendedName>
</protein>
<feature type="transmembrane region" description="Helical" evidence="1">
    <location>
        <begin position="79"/>
        <end position="97"/>
    </location>
</feature>
<keyword evidence="1" id="KW-0812">Transmembrane</keyword>
<proteinExistence type="predicted"/>
<dbReference type="Gene3D" id="2.40.30.10">
    <property type="entry name" value="Translation factors"/>
    <property type="match status" value="1"/>
</dbReference>
<evidence type="ECO:0000256" key="1">
    <source>
        <dbReference type="SAM" id="Phobius"/>
    </source>
</evidence>
<dbReference type="Proteomes" id="UP000023152">
    <property type="component" value="Unassembled WGS sequence"/>
</dbReference>
<name>X6NXA2_RETFI</name>
<comment type="caution">
    <text evidence="2">The sequence shown here is derived from an EMBL/GenBank/DDBJ whole genome shotgun (WGS) entry which is preliminary data.</text>
</comment>
<accession>X6NXA2</accession>
<evidence type="ECO:0000313" key="2">
    <source>
        <dbReference type="EMBL" id="ETO30930.1"/>
    </source>
</evidence>
<keyword evidence="1" id="KW-0472">Membrane</keyword>
<feature type="transmembrane region" description="Helical" evidence="1">
    <location>
        <begin position="12"/>
        <end position="36"/>
    </location>
</feature>
<keyword evidence="1" id="KW-1133">Transmembrane helix</keyword>
<sequence>MNALLYFTSIKFVHFLHVLLIWLAVPHCASAILITTSVKSKAITGYVLLFLFLLLVMYYRLARLPSFCVAQNHKKKTIFVFLQVVFVAMTIIHIFSSRDSSWNLLLQESFFGVTAFIVIVVILTFYCYNHFVRYEWTEIVSVTTERPNCLVLTLVKPKNFQHKCGQYMQLCVPQFSKHDRHYLFITSPPEDLHLQCHIFCDGIWGHKMLNALTGKKITHVLPSKYLDLLVSFVFFKKKTMMTWQKFEFQTCNLFFFFFLIRCSNYRKQSNE</sequence>
<dbReference type="AlphaFoldDB" id="X6NXA2"/>